<organism evidence="2 3">
    <name type="scientific">Steinernema glaseri</name>
    <dbReference type="NCBI Taxonomy" id="37863"/>
    <lineage>
        <taxon>Eukaryota</taxon>
        <taxon>Metazoa</taxon>
        <taxon>Ecdysozoa</taxon>
        <taxon>Nematoda</taxon>
        <taxon>Chromadorea</taxon>
        <taxon>Rhabditida</taxon>
        <taxon>Tylenchina</taxon>
        <taxon>Panagrolaimomorpha</taxon>
        <taxon>Strongyloidoidea</taxon>
        <taxon>Steinernematidae</taxon>
        <taxon>Steinernema</taxon>
    </lineage>
</organism>
<feature type="region of interest" description="Disordered" evidence="1">
    <location>
        <begin position="116"/>
        <end position="171"/>
    </location>
</feature>
<sequence>MRFPPPIPPSSFLVPPRALLMNKTSKTSASPTGRPLTTFLLSALSNELRRIALTLRLLSHILATFSPNPIERSIHADDAAWRLPSAPLVPVRLGASVQGPHRPSGADIPDHCQLLPEPDPRASTRAGEGGGHRAGHRRALRAQQQLHRRSVVLRRVERPKTGLRSPRQMSCEPLVRRRLREGGYEYTG</sequence>
<accession>A0A1I8AVZ9</accession>
<dbReference type="AlphaFoldDB" id="A0A1I8AVZ9"/>
<dbReference type="WBParaSite" id="L893_g9820.t1">
    <property type="protein sequence ID" value="L893_g9820.t1"/>
    <property type="gene ID" value="L893_g9820"/>
</dbReference>
<feature type="compositionally biased region" description="Basic residues" evidence="1">
    <location>
        <begin position="133"/>
        <end position="152"/>
    </location>
</feature>
<evidence type="ECO:0000313" key="2">
    <source>
        <dbReference type="Proteomes" id="UP000095287"/>
    </source>
</evidence>
<proteinExistence type="predicted"/>
<protein>
    <submittedName>
        <fullName evidence="3">Uncharacterized protein</fullName>
    </submittedName>
</protein>
<keyword evidence="2" id="KW-1185">Reference proteome</keyword>
<name>A0A1I8AVZ9_9BILA</name>
<evidence type="ECO:0000313" key="3">
    <source>
        <dbReference type="WBParaSite" id="L893_g9820.t1"/>
    </source>
</evidence>
<reference evidence="3" key="1">
    <citation type="submission" date="2016-11" db="UniProtKB">
        <authorList>
            <consortium name="WormBaseParasite"/>
        </authorList>
    </citation>
    <scope>IDENTIFICATION</scope>
</reference>
<dbReference type="Proteomes" id="UP000095287">
    <property type="component" value="Unplaced"/>
</dbReference>
<evidence type="ECO:0000256" key="1">
    <source>
        <dbReference type="SAM" id="MobiDB-lite"/>
    </source>
</evidence>